<keyword evidence="3" id="KW-1185">Reference proteome</keyword>
<proteinExistence type="predicted"/>
<sequence length="101" mass="11569">MIIPRSFRKRNTAFSENNYYQTLFPGVVFNLLIACLFVWTFFKWADKAQFWGRPEDASMGTVLLALGTITFLAYLALLPSLIFQRFLATRLLAASLKEPTP</sequence>
<feature type="transmembrane region" description="Helical" evidence="1">
    <location>
        <begin position="62"/>
        <end position="83"/>
    </location>
</feature>
<evidence type="ECO:0000256" key="1">
    <source>
        <dbReference type="SAM" id="Phobius"/>
    </source>
</evidence>
<protein>
    <submittedName>
        <fullName evidence="2">Uncharacterized protein</fullName>
    </submittedName>
</protein>
<reference evidence="3" key="1">
    <citation type="journal article" date="2019" name="Int. J. Syst. Evol. Microbiol.">
        <title>The Global Catalogue of Microorganisms (GCM) 10K type strain sequencing project: providing services to taxonomists for standard genome sequencing and annotation.</title>
        <authorList>
            <consortium name="The Broad Institute Genomics Platform"/>
            <consortium name="The Broad Institute Genome Sequencing Center for Infectious Disease"/>
            <person name="Wu L."/>
            <person name="Ma J."/>
        </authorList>
    </citation>
    <scope>NUCLEOTIDE SEQUENCE [LARGE SCALE GENOMIC DNA]</scope>
    <source>
        <strain evidence="3">CCTCC AB 2013263</strain>
    </source>
</reference>
<evidence type="ECO:0000313" key="2">
    <source>
        <dbReference type="EMBL" id="MFC3860799.1"/>
    </source>
</evidence>
<dbReference type="RefSeq" id="WP_380077082.1">
    <property type="nucleotide sequence ID" value="NZ_JBHRZF010000099.1"/>
</dbReference>
<comment type="caution">
    <text evidence="2">The sequence shown here is derived from an EMBL/GenBank/DDBJ whole genome shotgun (WGS) entry which is preliminary data.</text>
</comment>
<keyword evidence="1" id="KW-1133">Transmembrane helix</keyword>
<evidence type="ECO:0000313" key="3">
    <source>
        <dbReference type="Proteomes" id="UP001595748"/>
    </source>
</evidence>
<keyword evidence="1" id="KW-0472">Membrane</keyword>
<organism evidence="2 3">
    <name type="scientific">Deinococcus antarcticus</name>
    <dbReference type="NCBI Taxonomy" id="1298767"/>
    <lineage>
        <taxon>Bacteria</taxon>
        <taxon>Thermotogati</taxon>
        <taxon>Deinococcota</taxon>
        <taxon>Deinococci</taxon>
        <taxon>Deinococcales</taxon>
        <taxon>Deinococcaceae</taxon>
        <taxon>Deinococcus</taxon>
    </lineage>
</organism>
<name>A0ABV8A531_9DEIO</name>
<dbReference type="EMBL" id="JBHRZF010000099">
    <property type="protein sequence ID" value="MFC3860799.1"/>
    <property type="molecule type" value="Genomic_DNA"/>
</dbReference>
<feature type="transmembrane region" description="Helical" evidence="1">
    <location>
        <begin position="20"/>
        <end position="42"/>
    </location>
</feature>
<keyword evidence="1" id="KW-0812">Transmembrane</keyword>
<gene>
    <name evidence="2" type="ORF">ACFOPQ_08485</name>
</gene>
<accession>A0ABV8A531</accession>
<dbReference type="Proteomes" id="UP001595748">
    <property type="component" value="Unassembled WGS sequence"/>
</dbReference>
<dbReference type="PROSITE" id="PS51257">
    <property type="entry name" value="PROKAR_LIPOPROTEIN"/>
    <property type="match status" value="1"/>
</dbReference>